<dbReference type="SUPFAM" id="SSF52058">
    <property type="entry name" value="L domain-like"/>
    <property type="match status" value="1"/>
</dbReference>
<dbReference type="PANTHER" id="PTHR47186">
    <property type="entry name" value="LEUCINE-RICH REPEAT-CONTAINING PROTEIN 57"/>
    <property type="match status" value="1"/>
</dbReference>
<evidence type="ECO:0000256" key="2">
    <source>
        <dbReference type="ARBA" id="ARBA00022737"/>
    </source>
</evidence>
<keyword evidence="2" id="KW-0677">Repeat</keyword>
<protein>
    <recommendedName>
        <fullName evidence="3">TIR domain-containing protein</fullName>
    </recommendedName>
</protein>
<proteinExistence type="predicted"/>
<dbReference type="InterPro" id="IPR055414">
    <property type="entry name" value="LRR_R13L4/SHOC2-like"/>
</dbReference>
<dbReference type="PRINTS" id="PR00364">
    <property type="entry name" value="DISEASERSIST"/>
</dbReference>
<dbReference type="Gene3D" id="3.80.10.10">
    <property type="entry name" value="Ribonuclease Inhibitor"/>
    <property type="match status" value="2"/>
</dbReference>
<dbReference type="SUPFAM" id="SSF52200">
    <property type="entry name" value="Toll/Interleukin receptor TIR domain"/>
    <property type="match status" value="1"/>
</dbReference>
<dbReference type="Pfam" id="PF23598">
    <property type="entry name" value="LRR_14"/>
    <property type="match status" value="1"/>
</dbReference>
<sequence length="538" mass="60432">MSQGDEIAPSLLDAIEDSAASIIMLSPNYANSHWCLEELATICQLGRLILPVFYDVDLLMLGNRRVILKKISVLILRVSPVHEVDAGITLIKQKLPERRLLAVLDDVDDGTRYVQGIILDFRRKHFVEEDPSAGMIFCSNFLAALNPNSILKKVITKIMIVCDNFLAYLKEKWARLPSLPRGEEKQGEIILSTSSFESMVNLRLLQINRVKLEGKFKYFPGELKWLQWKECPLRNLPSDYHPSRLAILDLSESGIQRVWGWGSNKVAEKLMVMNLRHCHNLVAIPDLYGYKTLEKLDLERCIRLTKIHKSVGNLKTLLCLNLKGCSNLIEMPSDVSGLKHLQNLILSGCSKLKELPEDIGSMKSLKELHVDRTAISKLPESIYRLTKLEKLNLDGCQFIKRLPKCLGNLISLKELLLDQTALEELPDSVGSLSNLETLSLRRCQSLSSLPESIGELQSLTEIFVGKSAITELPHSIGSLSYLKQLSAEGCESLSKLPDSIMGLSCISELQLDGTSITSLPDQIGYLRMIEKLYMRSVH</sequence>
<dbReference type="Pfam" id="PF01582">
    <property type="entry name" value="TIR"/>
    <property type="match status" value="1"/>
</dbReference>
<dbReference type="SMART" id="SM00369">
    <property type="entry name" value="LRR_TYP"/>
    <property type="match status" value="4"/>
</dbReference>
<gene>
    <name evidence="4" type="ORF">GH714_027561</name>
</gene>
<dbReference type="PANTHER" id="PTHR47186:SF60">
    <property type="entry name" value="NB-ARC DOMAIN-CONTAINING PROTEIN"/>
    <property type="match status" value="1"/>
</dbReference>
<dbReference type="InterPro" id="IPR032675">
    <property type="entry name" value="LRR_dom_sf"/>
</dbReference>
<dbReference type="InterPro" id="IPR035897">
    <property type="entry name" value="Toll_tir_struct_dom_sf"/>
</dbReference>
<organism evidence="4 5">
    <name type="scientific">Hevea brasiliensis</name>
    <name type="common">Para rubber tree</name>
    <name type="synonym">Siphonia brasiliensis</name>
    <dbReference type="NCBI Taxonomy" id="3981"/>
    <lineage>
        <taxon>Eukaryota</taxon>
        <taxon>Viridiplantae</taxon>
        <taxon>Streptophyta</taxon>
        <taxon>Embryophyta</taxon>
        <taxon>Tracheophyta</taxon>
        <taxon>Spermatophyta</taxon>
        <taxon>Magnoliopsida</taxon>
        <taxon>eudicotyledons</taxon>
        <taxon>Gunneridae</taxon>
        <taxon>Pentapetalae</taxon>
        <taxon>rosids</taxon>
        <taxon>fabids</taxon>
        <taxon>Malpighiales</taxon>
        <taxon>Euphorbiaceae</taxon>
        <taxon>Crotonoideae</taxon>
        <taxon>Micrandreae</taxon>
        <taxon>Hevea</taxon>
    </lineage>
</organism>
<keyword evidence="1" id="KW-0433">Leucine-rich repeat</keyword>
<evidence type="ECO:0000256" key="1">
    <source>
        <dbReference type="ARBA" id="ARBA00022614"/>
    </source>
</evidence>
<dbReference type="AlphaFoldDB" id="A0A6A6NJJ6"/>
<dbReference type="Gene3D" id="3.40.50.10140">
    <property type="entry name" value="Toll/interleukin-1 receptor homology (TIR) domain"/>
    <property type="match status" value="1"/>
</dbReference>
<accession>A0A6A6NJJ6</accession>
<dbReference type="InterPro" id="IPR003591">
    <property type="entry name" value="Leu-rich_rpt_typical-subtyp"/>
</dbReference>
<dbReference type="InterPro" id="IPR000157">
    <property type="entry name" value="TIR_dom"/>
</dbReference>
<evidence type="ECO:0000313" key="4">
    <source>
        <dbReference type="EMBL" id="KAF2325407.1"/>
    </source>
</evidence>
<evidence type="ECO:0000259" key="3">
    <source>
        <dbReference type="PROSITE" id="PS50104"/>
    </source>
</evidence>
<dbReference type="GO" id="GO:0007165">
    <property type="term" value="P:signal transduction"/>
    <property type="evidence" value="ECO:0007669"/>
    <property type="project" value="InterPro"/>
</dbReference>
<dbReference type="Proteomes" id="UP000467840">
    <property type="component" value="Chromosome 5"/>
</dbReference>
<comment type="caution">
    <text evidence="4">The sequence shown here is derived from an EMBL/GenBank/DDBJ whole genome shotgun (WGS) entry which is preliminary data.</text>
</comment>
<name>A0A6A6NJJ6_HEVBR</name>
<evidence type="ECO:0000313" key="5">
    <source>
        <dbReference type="Proteomes" id="UP000467840"/>
    </source>
</evidence>
<feature type="domain" description="TIR" evidence="3">
    <location>
        <begin position="1"/>
        <end position="95"/>
    </location>
</feature>
<dbReference type="EMBL" id="JAAGAX010000001">
    <property type="protein sequence ID" value="KAF2325407.1"/>
    <property type="molecule type" value="Genomic_DNA"/>
</dbReference>
<reference evidence="4 5" key="1">
    <citation type="journal article" date="2020" name="Mol. Plant">
        <title>The Chromosome-Based Rubber Tree Genome Provides New Insights into Spurge Genome Evolution and Rubber Biosynthesis.</title>
        <authorList>
            <person name="Liu J."/>
            <person name="Shi C."/>
            <person name="Shi C.C."/>
            <person name="Li W."/>
            <person name="Zhang Q.J."/>
            <person name="Zhang Y."/>
            <person name="Li K."/>
            <person name="Lu H.F."/>
            <person name="Shi C."/>
            <person name="Zhu S.T."/>
            <person name="Xiao Z.Y."/>
            <person name="Nan H."/>
            <person name="Yue Y."/>
            <person name="Zhu X.G."/>
            <person name="Wu Y."/>
            <person name="Hong X.N."/>
            <person name="Fan G.Y."/>
            <person name="Tong Y."/>
            <person name="Zhang D."/>
            <person name="Mao C.L."/>
            <person name="Liu Y.L."/>
            <person name="Hao S.J."/>
            <person name="Liu W.Q."/>
            <person name="Lv M.Q."/>
            <person name="Zhang H.B."/>
            <person name="Liu Y."/>
            <person name="Hu-Tang G.R."/>
            <person name="Wang J.P."/>
            <person name="Wang J.H."/>
            <person name="Sun Y.H."/>
            <person name="Ni S.B."/>
            <person name="Chen W.B."/>
            <person name="Zhang X.C."/>
            <person name="Jiao Y.N."/>
            <person name="Eichler E.E."/>
            <person name="Li G.H."/>
            <person name="Liu X."/>
            <person name="Gao L.Z."/>
        </authorList>
    </citation>
    <scope>NUCLEOTIDE SEQUENCE [LARGE SCALE GENOMIC DNA]</scope>
    <source>
        <strain evidence="5">cv. GT1</strain>
        <tissue evidence="4">Leaf</tissue>
    </source>
</reference>
<keyword evidence="5" id="KW-1185">Reference proteome</keyword>
<dbReference type="PROSITE" id="PS50104">
    <property type="entry name" value="TIR"/>
    <property type="match status" value="1"/>
</dbReference>